<sequence>MSMDIGTSVPYIKHSQLNRRLKWSEEELETLRAHPEMTSQELSEILPGRSALAIRHMRARHGRWQAAIPICSVCGQRIVWTESARAKAMGLCKGCYLHEMEHRRREDARANALRQSLFKEKRRRQC</sequence>
<evidence type="ECO:0000313" key="2">
    <source>
        <dbReference type="Proteomes" id="UP000012651"/>
    </source>
</evidence>
<evidence type="ECO:0000313" key="1">
    <source>
        <dbReference type="EMBL" id="EMZ42650.1"/>
    </source>
</evidence>
<proteinExistence type="predicted"/>
<dbReference type="AlphaFoldDB" id="N2BVP2"/>
<comment type="caution">
    <text evidence="1">The sequence shown here is derived from an EMBL/GenBank/DDBJ whole genome shotgun (WGS) entry which is preliminary data.</text>
</comment>
<dbReference type="HOGENOM" id="CLU_1976993_0_0_11"/>
<accession>N2BVP2</accession>
<keyword evidence="2" id="KW-1185">Reference proteome</keyword>
<dbReference type="Proteomes" id="UP000012651">
    <property type="component" value="Unassembled WGS sequence"/>
</dbReference>
<protein>
    <submittedName>
        <fullName evidence="1">Uncharacterized protein</fullName>
    </submittedName>
</protein>
<dbReference type="EMBL" id="AGXC01000001">
    <property type="protein sequence ID" value="EMZ42650.1"/>
    <property type="molecule type" value="Genomic_DNA"/>
</dbReference>
<gene>
    <name evidence="1" type="ORF">HMPREF1091_00208</name>
</gene>
<name>N2BVP2_9ACTN</name>
<reference evidence="1 2" key="1">
    <citation type="submission" date="2013-03" db="EMBL/GenBank/DDBJ databases">
        <title>The Genome Sequence of Atopobium minutum 10063974.</title>
        <authorList>
            <consortium name="The Broad Institute Genome Sequencing Platform"/>
            <person name="Earl A."/>
            <person name="Ward D."/>
            <person name="Feldgarden M."/>
            <person name="Gevers D."/>
            <person name="Lambert T."/>
            <person name="Marvaud J.-C."/>
            <person name="Courvalin P."/>
            <person name="Walker B."/>
            <person name="Young S.K."/>
            <person name="Zeng Q."/>
            <person name="Gargeya S."/>
            <person name="Fitzgerald M."/>
            <person name="Haas B."/>
            <person name="Abouelleil A."/>
            <person name="Alvarado L."/>
            <person name="Arachchi H.M."/>
            <person name="Berlin A.M."/>
            <person name="Chapman S.B."/>
            <person name="Dewar J."/>
            <person name="Goldberg J."/>
            <person name="Griggs A."/>
            <person name="Gujja S."/>
            <person name="Hansen M."/>
            <person name="Howarth C."/>
            <person name="Imamovic A."/>
            <person name="Larimer J."/>
            <person name="McCowan C."/>
            <person name="Murphy C."/>
            <person name="Neiman D."/>
            <person name="Pearson M."/>
            <person name="Priest M."/>
            <person name="Roberts A."/>
            <person name="Saif S."/>
            <person name="Shea T."/>
            <person name="Sisk P."/>
            <person name="Sykes S."/>
            <person name="Wortman J."/>
            <person name="Nusbaum C."/>
            <person name="Birren B."/>
        </authorList>
    </citation>
    <scope>NUCLEOTIDE SEQUENCE [LARGE SCALE GENOMIC DNA]</scope>
    <source>
        <strain evidence="1 2">10063974</strain>
    </source>
</reference>
<organism evidence="1 2">
    <name type="scientific">Atopobium minutum 10063974</name>
    <dbReference type="NCBI Taxonomy" id="997872"/>
    <lineage>
        <taxon>Bacteria</taxon>
        <taxon>Bacillati</taxon>
        <taxon>Actinomycetota</taxon>
        <taxon>Coriobacteriia</taxon>
        <taxon>Coriobacteriales</taxon>
        <taxon>Atopobiaceae</taxon>
        <taxon>Atopobium</taxon>
    </lineage>
</organism>